<dbReference type="OrthoDB" id="9792692at2"/>
<evidence type="ECO:0000259" key="10">
    <source>
        <dbReference type="Pfam" id="PF08501"/>
    </source>
</evidence>
<gene>
    <name evidence="8" type="primary">aroE</name>
    <name evidence="12" type="ORF">A7E75_10465</name>
</gene>
<organism evidence="12 13">
    <name type="scientific">Syntrophotalea acetylenica</name>
    <name type="common">Pelobacter acetylenicus</name>
    <dbReference type="NCBI Taxonomy" id="29542"/>
    <lineage>
        <taxon>Bacteria</taxon>
        <taxon>Pseudomonadati</taxon>
        <taxon>Thermodesulfobacteriota</taxon>
        <taxon>Desulfuromonadia</taxon>
        <taxon>Desulfuromonadales</taxon>
        <taxon>Syntrophotaleaceae</taxon>
        <taxon>Syntrophotalea</taxon>
    </lineage>
</organism>
<keyword evidence="6 8" id="KW-0057">Aromatic amino acid biosynthesis</keyword>
<proteinExistence type="inferred from homology"/>
<name>A0A1L3GHH7_SYNAC</name>
<comment type="subunit">
    <text evidence="8">Homodimer.</text>
</comment>
<dbReference type="InterPro" id="IPR013708">
    <property type="entry name" value="Shikimate_DH-bd_N"/>
</dbReference>
<feature type="binding site" evidence="8">
    <location>
        <position position="107"/>
    </location>
    <ligand>
        <name>shikimate</name>
        <dbReference type="ChEBI" id="CHEBI:36208"/>
    </ligand>
</feature>
<dbReference type="GO" id="GO:0008652">
    <property type="term" value="P:amino acid biosynthetic process"/>
    <property type="evidence" value="ECO:0007669"/>
    <property type="project" value="UniProtKB-KW"/>
</dbReference>
<evidence type="ECO:0000256" key="4">
    <source>
        <dbReference type="ARBA" id="ARBA00022857"/>
    </source>
</evidence>
<dbReference type="GO" id="GO:0009073">
    <property type="term" value="P:aromatic amino acid family biosynthetic process"/>
    <property type="evidence" value="ECO:0007669"/>
    <property type="project" value="UniProtKB-KW"/>
</dbReference>
<keyword evidence="3 8" id="KW-0028">Amino-acid biosynthesis</keyword>
<dbReference type="Proteomes" id="UP000182264">
    <property type="component" value="Chromosome"/>
</dbReference>
<evidence type="ECO:0000259" key="9">
    <source>
        <dbReference type="Pfam" id="PF01488"/>
    </source>
</evidence>
<comment type="caution">
    <text evidence="8">Lacks conserved residue(s) required for the propagation of feature annotation.</text>
</comment>
<protein>
    <recommendedName>
        <fullName evidence="2 8">Shikimate dehydrogenase (NADP(+))</fullName>
        <shortName evidence="8">SDH</shortName>
        <ecNumber evidence="2 8">1.1.1.25</ecNumber>
    </recommendedName>
</protein>
<dbReference type="GO" id="GO:0019632">
    <property type="term" value="P:shikimate metabolic process"/>
    <property type="evidence" value="ECO:0007669"/>
    <property type="project" value="InterPro"/>
</dbReference>
<feature type="binding site" evidence="8">
    <location>
        <position position="258"/>
    </location>
    <ligand>
        <name>shikimate</name>
        <dbReference type="ChEBI" id="CHEBI:36208"/>
    </ligand>
</feature>
<dbReference type="AlphaFoldDB" id="A0A1L3GHH7"/>
<evidence type="ECO:0000256" key="3">
    <source>
        <dbReference type="ARBA" id="ARBA00022605"/>
    </source>
</evidence>
<feature type="binding site" evidence="8">
    <location>
        <position position="228"/>
    </location>
    <ligand>
        <name>NADP(+)</name>
        <dbReference type="ChEBI" id="CHEBI:58349"/>
    </ligand>
</feature>
<feature type="binding site" evidence="8">
    <location>
        <position position="230"/>
    </location>
    <ligand>
        <name>shikimate</name>
        <dbReference type="ChEBI" id="CHEBI:36208"/>
    </ligand>
</feature>
<keyword evidence="13" id="KW-1185">Reference proteome</keyword>
<dbReference type="InterPro" id="IPR022893">
    <property type="entry name" value="Shikimate_DH_fam"/>
</dbReference>
<dbReference type="InterPro" id="IPR046346">
    <property type="entry name" value="Aminoacid_DH-like_N_sf"/>
</dbReference>
<evidence type="ECO:0000313" key="12">
    <source>
        <dbReference type="EMBL" id="APG25396.1"/>
    </source>
</evidence>
<feature type="domain" description="Quinate/shikimate 5-dehydrogenase/glutamyl-tRNA reductase" evidence="9">
    <location>
        <begin position="122"/>
        <end position="172"/>
    </location>
</feature>
<dbReference type="InterPro" id="IPR036291">
    <property type="entry name" value="NAD(P)-bd_dom_sf"/>
</dbReference>
<feature type="binding site" evidence="8">
    <location>
        <begin position="132"/>
        <end position="136"/>
    </location>
    <ligand>
        <name>NADP(+)</name>
        <dbReference type="ChEBI" id="CHEBI:58349"/>
    </ligand>
</feature>
<evidence type="ECO:0000256" key="7">
    <source>
        <dbReference type="ARBA" id="ARBA00049442"/>
    </source>
</evidence>
<dbReference type="EC" id="1.1.1.25" evidence="2 8"/>
<feature type="binding site" evidence="8">
    <location>
        <begin position="156"/>
        <end position="161"/>
    </location>
    <ligand>
        <name>NADP(+)</name>
        <dbReference type="ChEBI" id="CHEBI:58349"/>
    </ligand>
</feature>
<dbReference type="GO" id="GO:0050661">
    <property type="term" value="F:NADP binding"/>
    <property type="evidence" value="ECO:0007669"/>
    <property type="project" value="InterPro"/>
</dbReference>
<dbReference type="GO" id="GO:0004764">
    <property type="term" value="F:shikimate 3-dehydrogenase (NADP+) activity"/>
    <property type="evidence" value="ECO:0007669"/>
    <property type="project" value="UniProtKB-UniRule"/>
</dbReference>
<sequence>MMIRGTTRVFGIFGHPVDHSLSPLMHNAAFRALGMDAVYVPFAVAPVRLGEAVAALRALRIAGVNVTIPHKETVLAYLDEVDAAARLIGAVNTVHNRDGYLVGYNTDGTGLIRSLAADLAFDPAGKRVLLLGAGGASRAALVALAETGAAWIGVANRTRPKAENLVAEFRDHFPGTDFAVLDLAASALAAVCPSVNLLLNGTSIGLKGEVFDALPWQQLNRAAVVCDIVYRSPDTPLVMTARSRGHRATGGLGMLIAQGEAAFRIWTGQEPPAGVMRQALAR</sequence>
<feature type="domain" description="Shikimate dehydrogenase substrate binding N-terminal" evidence="10">
    <location>
        <begin position="12"/>
        <end position="94"/>
    </location>
</feature>
<keyword evidence="5 8" id="KW-0560">Oxidoreductase</keyword>
<feature type="active site" description="Proton acceptor" evidence="8">
    <location>
        <position position="71"/>
    </location>
</feature>
<evidence type="ECO:0000256" key="6">
    <source>
        <dbReference type="ARBA" id="ARBA00023141"/>
    </source>
</evidence>
<feature type="binding site" evidence="8">
    <location>
        <position position="67"/>
    </location>
    <ligand>
        <name>shikimate</name>
        <dbReference type="ChEBI" id="CHEBI:36208"/>
    </ligand>
</feature>
<dbReference type="HAMAP" id="MF_00222">
    <property type="entry name" value="Shikimate_DH_AroE"/>
    <property type="match status" value="1"/>
</dbReference>
<dbReference type="CDD" id="cd01065">
    <property type="entry name" value="NAD_bind_Shikimate_DH"/>
    <property type="match status" value="1"/>
</dbReference>
<keyword evidence="4 8" id="KW-0521">NADP</keyword>
<feature type="binding site" evidence="8">
    <location>
        <begin position="20"/>
        <end position="22"/>
    </location>
    <ligand>
        <name>shikimate</name>
        <dbReference type="ChEBI" id="CHEBI:36208"/>
    </ligand>
</feature>
<dbReference type="SUPFAM" id="SSF51735">
    <property type="entry name" value="NAD(P)-binding Rossmann-fold domains"/>
    <property type="match status" value="1"/>
</dbReference>
<dbReference type="InterPro" id="IPR006151">
    <property type="entry name" value="Shikm_DH/Glu-tRNA_Rdtase"/>
</dbReference>
<dbReference type="Pfam" id="PF01488">
    <property type="entry name" value="Shikimate_DH"/>
    <property type="match status" value="1"/>
</dbReference>
<dbReference type="PANTHER" id="PTHR21089:SF1">
    <property type="entry name" value="BIFUNCTIONAL 3-DEHYDROQUINATE DEHYDRATASE_SHIKIMATE DEHYDROGENASE, CHLOROPLASTIC"/>
    <property type="match status" value="1"/>
</dbReference>
<comment type="catalytic activity">
    <reaction evidence="7 8">
        <text>shikimate + NADP(+) = 3-dehydroshikimate + NADPH + H(+)</text>
        <dbReference type="Rhea" id="RHEA:17737"/>
        <dbReference type="ChEBI" id="CHEBI:15378"/>
        <dbReference type="ChEBI" id="CHEBI:16630"/>
        <dbReference type="ChEBI" id="CHEBI:36208"/>
        <dbReference type="ChEBI" id="CHEBI:57783"/>
        <dbReference type="ChEBI" id="CHEBI:58349"/>
        <dbReference type="EC" id="1.1.1.25"/>
    </reaction>
</comment>
<comment type="pathway">
    <text evidence="1 8">Metabolic intermediate biosynthesis; chorismate biosynthesis; chorismate from D-erythrose 4-phosphate and phosphoenolpyruvate: step 4/7.</text>
</comment>
<dbReference type="Pfam" id="PF18317">
    <property type="entry name" value="SDH_C"/>
    <property type="match status" value="1"/>
</dbReference>
<dbReference type="KEGG" id="pace:A6070_04470"/>
<evidence type="ECO:0000256" key="2">
    <source>
        <dbReference type="ARBA" id="ARBA00012962"/>
    </source>
</evidence>
<dbReference type="Pfam" id="PF08501">
    <property type="entry name" value="Shikimate_dh_N"/>
    <property type="match status" value="1"/>
</dbReference>
<dbReference type="GO" id="GO:0009423">
    <property type="term" value="P:chorismate biosynthetic process"/>
    <property type="evidence" value="ECO:0007669"/>
    <property type="project" value="UniProtKB-UniRule"/>
</dbReference>
<dbReference type="PANTHER" id="PTHR21089">
    <property type="entry name" value="SHIKIMATE DEHYDROGENASE"/>
    <property type="match status" value="1"/>
</dbReference>
<dbReference type="Gene3D" id="3.40.50.10860">
    <property type="entry name" value="Leucine Dehydrogenase, chain A, domain 1"/>
    <property type="match status" value="1"/>
</dbReference>
<accession>A0A1L3GHH7</accession>
<feature type="binding site" evidence="8">
    <location>
        <position position="251"/>
    </location>
    <ligand>
        <name>NADP(+)</name>
        <dbReference type="ChEBI" id="CHEBI:58349"/>
    </ligand>
</feature>
<dbReference type="SUPFAM" id="SSF53223">
    <property type="entry name" value="Aminoacid dehydrogenase-like, N-terminal domain"/>
    <property type="match status" value="1"/>
</dbReference>
<dbReference type="InterPro" id="IPR041121">
    <property type="entry name" value="SDH_C"/>
</dbReference>
<evidence type="ECO:0000313" key="13">
    <source>
        <dbReference type="Proteomes" id="UP000182264"/>
    </source>
</evidence>
<feature type="domain" description="SDH C-terminal" evidence="11">
    <location>
        <begin position="251"/>
        <end position="280"/>
    </location>
</feature>
<evidence type="ECO:0000256" key="8">
    <source>
        <dbReference type="HAMAP-Rule" id="MF_00222"/>
    </source>
</evidence>
<dbReference type="NCBIfam" id="NF001319">
    <property type="entry name" value="PRK00258.3-3"/>
    <property type="match status" value="1"/>
</dbReference>
<comment type="function">
    <text evidence="8">Involved in the biosynthesis of the chorismate, which leads to the biosynthesis of aromatic amino acids. Catalyzes the reversible NADPH linked reduction of 3-dehydroshikimate (DHSA) to yield shikimate (SA).</text>
</comment>
<dbReference type="RefSeq" id="WP_072287247.1">
    <property type="nucleotide sequence ID" value="NZ_CP015455.1"/>
</dbReference>
<reference evidence="12 13" key="1">
    <citation type="journal article" date="2017" name="Genome Announc.">
        <title>Complete Genome Sequences of Two Acetylene-Fermenting Pelobacter acetylenicus Strains.</title>
        <authorList>
            <person name="Sutton J.M."/>
            <person name="Baesman S.M."/>
            <person name="Fierst J.L."/>
            <person name="Poret-Peterson A.T."/>
            <person name="Oremland R.S."/>
            <person name="Dunlap D.S."/>
            <person name="Akob D.M."/>
        </authorList>
    </citation>
    <scope>NUCLEOTIDE SEQUENCE [LARGE SCALE GENOMIC DNA]</scope>
    <source>
        <strain evidence="12 13">DSM 3247</strain>
    </source>
</reference>
<feature type="binding site" evidence="8">
    <location>
        <position position="92"/>
    </location>
    <ligand>
        <name>shikimate</name>
        <dbReference type="ChEBI" id="CHEBI:36208"/>
    </ligand>
</feature>
<dbReference type="InterPro" id="IPR011342">
    <property type="entry name" value="Shikimate_DH"/>
</dbReference>
<dbReference type="EMBL" id="CP015518">
    <property type="protein sequence ID" value="APG25396.1"/>
    <property type="molecule type" value="Genomic_DNA"/>
</dbReference>
<dbReference type="UniPathway" id="UPA00053">
    <property type="reaction ID" value="UER00087"/>
</dbReference>
<evidence type="ECO:0000256" key="5">
    <source>
        <dbReference type="ARBA" id="ARBA00023002"/>
    </source>
</evidence>
<evidence type="ECO:0000256" key="1">
    <source>
        <dbReference type="ARBA" id="ARBA00004871"/>
    </source>
</evidence>
<comment type="similarity">
    <text evidence="8">Belongs to the shikimate dehydrogenase family.</text>
</comment>
<dbReference type="NCBIfam" id="TIGR00507">
    <property type="entry name" value="aroE"/>
    <property type="match status" value="1"/>
</dbReference>
<dbReference type="STRING" id="29542.A6070_04470"/>
<dbReference type="GO" id="GO:0005829">
    <property type="term" value="C:cytosol"/>
    <property type="evidence" value="ECO:0007669"/>
    <property type="project" value="TreeGrafter"/>
</dbReference>
<dbReference type="Gene3D" id="3.40.50.720">
    <property type="entry name" value="NAD(P)-binding Rossmann-like Domain"/>
    <property type="match status" value="1"/>
</dbReference>
<evidence type="ECO:0000259" key="11">
    <source>
        <dbReference type="Pfam" id="PF18317"/>
    </source>
</evidence>